<sequence>MYPRYGSGTLPWGQAPPTAGFEQPRIDDGLIEVIGLSATTLVGGHGDRICQCRTVTLTTNKVIPMQMDGEPCRLMPATLNIRCSYQALVVQKQGHQPTQTTRGPDRSFLISGGDQARLLIFVISLNDYEAIPDDAIALRQAALFYGAVSVRFNADLGVVRAAIEVFNRSVQADQPEPPNTESSSFGCDSVPFCLSKSWAFIDSTTAATRFFRIDQKKESSHFITDICNMEELFLIDPSLPARILFENETETNGDGVSNERTCEYSSINYQIKTIESKTEECSSVSAHEAPIMGSSSGVPLVRSELPKSEHLIEHDERAYDSEDQPNPVPPGETESRTMNMDQRPDTLSETSTDQVSAPTKHSNGLSKSSEDNEKGSADEVTDRSKERVSKWLQLNGSRWRSISSSASERTSENQQLASSDEQTETFEKSRSIMHRPYWVKQVNKEDSLQARLDKALLHASRKGLVNQIDALLEAGANILAVDERGRSCLHLATKFGYEKAVRTLLKYASPELLELREYEKKQTALHKAAVYRRRNICQLLLKAGACPTARDAHGKRPRRLAYDVDDYSLAHYLQHSLFELEHGLPVAFIHTPVPPPYPLFSSH</sequence>
<dbReference type="SUPFAM" id="SSF111331">
    <property type="entry name" value="NAD kinase/diacylglycerol kinase-like"/>
    <property type="match status" value="1"/>
</dbReference>
<dbReference type="SMART" id="SM00248">
    <property type="entry name" value="ANK"/>
    <property type="match status" value="3"/>
</dbReference>
<evidence type="ECO:0000256" key="4">
    <source>
        <dbReference type="SAM" id="MobiDB-lite"/>
    </source>
</evidence>
<gene>
    <name evidence="6" type="ORF">ECPE_LOCUS6750</name>
</gene>
<dbReference type="PANTHER" id="PTHR24171:SF8">
    <property type="entry name" value="BRCA1-ASSOCIATED RING DOMAIN PROTEIN 1"/>
    <property type="match status" value="1"/>
</dbReference>
<dbReference type="InterPro" id="IPR000756">
    <property type="entry name" value="Diacylglycerol_kin_accessory"/>
</dbReference>
<evidence type="ECO:0000313" key="8">
    <source>
        <dbReference type="WBParaSite" id="ECPE_0000676401-mRNA-1"/>
    </source>
</evidence>
<proteinExistence type="predicted"/>
<evidence type="ECO:0000256" key="1">
    <source>
        <dbReference type="ARBA" id="ARBA00022737"/>
    </source>
</evidence>
<feature type="region of interest" description="Disordered" evidence="4">
    <location>
        <begin position="1"/>
        <end position="21"/>
    </location>
</feature>
<dbReference type="GO" id="GO:0007200">
    <property type="term" value="P:phospholipase C-activating G protein-coupled receptor signaling pathway"/>
    <property type="evidence" value="ECO:0007669"/>
    <property type="project" value="InterPro"/>
</dbReference>
<dbReference type="EMBL" id="UZAN01043784">
    <property type="protein sequence ID" value="VDP79244.1"/>
    <property type="molecule type" value="Genomic_DNA"/>
</dbReference>
<evidence type="ECO:0000259" key="5">
    <source>
        <dbReference type="SMART" id="SM00045"/>
    </source>
</evidence>
<dbReference type="GO" id="GO:0004842">
    <property type="term" value="F:ubiquitin-protein transferase activity"/>
    <property type="evidence" value="ECO:0007669"/>
    <property type="project" value="TreeGrafter"/>
</dbReference>
<dbReference type="Gene3D" id="1.25.40.20">
    <property type="entry name" value="Ankyrin repeat-containing domain"/>
    <property type="match status" value="1"/>
</dbReference>
<keyword evidence="1" id="KW-0677">Repeat</keyword>
<evidence type="ECO:0000256" key="3">
    <source>
        <dbReference type="PROSITE-ProRule" id="PRU00023"/>
    </source>
</evidence>
<dbReference type="InterPro" id="IPR016064">
    <property type="entry name" value="NAD/diacylglycerol_kinase_sf"/>
</dbReference>
<evidence type="ECO:0000313" key="6">
    <source>
        <dbReference type="EMBL" id="VDP79244.1"/>
    </source>
</evidence>
<dbReference type="GO" id="GO:0070531">
    <property type="term" value="C:BRCA1-A complex"/>
    <property type="evidence" value="ECO:0007669"/>
    <property type="project" value="TreeGrafter"/>
</dbReference>
<keyword evidence="7" id="KW-1185">Reference proteome</keyword>
<dbReference type="InterPro" id="IPR002110">
    <property type="entry name" value="Ankyrin_rpt"/>
</dbReference>
<reference evidence="8" key="1">
    <citation type="submission" date="2016-06" db="UniProtKB">
        <authorList>
            <consortium name="WormBaseParasite"/>
        </authorList>
    </citation>
    <scope>IDENTIFICATION</scope>
</reference>
<feature type="compositionally biased region" description="Polar residues" evidence="4">
    <location>
        <begin position="336"/>
        <end position="367"/>
    </location>
</feature>
<dbReference type="Proteomes" id="UP000272942">
    <property type="component" value="Unassembled WGS sequence"/>
</dbReference>
<dbReference type="PROSITE" id="PS50088">
    <property type="entry name" value="ANK_REPEAT"/>
    <property type="match status" value="1"/>
</dbReference>
<feature type="compositionally biased region" description="Basic and acidic residues" evidence="4">
    <location>
        <begin position="368"/>
        <end position="388"/>
    </location>
</feature>
<dbReference type="WBParaSite" id="ECPE_0000676401-mRNA-1">
    <property type="protein sequence ID" value="ECPE_0000676401-mRNA-1"/>
    <property type="gene ID" value="ECPE_0000676401"/>
</dbReference>
<dbReference type="PANTHER" id="PTHR24171">
    <property type="entry name" value="ANKYRIN REPEAT DOMAIN-CONTAINING PROTEIN 39-RELATED"/>
    <property type="match status" value="1"/>
</dbReference>
<dbReference type="OrthoDB" id="242257at2759"/>
<dbReference type="Pfam" id="PF23578">
    <property type="entry name" value="DGKI"/>
    <property type="match status" value="1"/>
</dbReference>
<dbReference type="GO" id="GO:0004143">
    <property type="term" value="F:ATP-dependent diacylglycerol kinase activity"/>
    <property type="evidence" value="ECO:0007669"/>
    <property type="project" value="InterPro"/>
</dbReference>
<dbReference type="InterPro" id="IPR036770">
    <property type="entry name" value="Ankyrin_rpt-contain_sf"/>
</dbReference>
<accession>A0A183AIG6</accession>
<dbReference type="GO" id="GO:0031436">
    <property type="term" value="C:BRCA1-BARD1 complex"/>
    <property type="evidence" value="ECO:0007669"/>
    <property type="project" value="TreeGrafter"/>
</dbReference>
<dbReference type="GO" id="GO:0085020">
    <property type="term" value="P:protein K6-linked ubiquitination"/>
    <property type="evidence" value="ECO:0007669"/>
    <property type="project" value="TreeGrafter"/>
</dbReference>
<dbReference type="Pfam" id="PF12796">
    <property type="entry name" value="Ank_2"/>
    <property type="match status" value="1"/>
</dbReference>
<protein>
    <submittedName>
        <fullName evidence="8">ANK_REP_REGION domain-containing protein</fullName>
    </submittedName>
</protein>
<keyword evidence="2 3" id="KW-0040">ANK repeat</keyword>
<feature type="domain" description="Diacylglycerol kinase accessory" evidence="5">
    <location>
        <begin position="3"/>
        <end position="71"/>
    </location>
</feature>
<evidence type="ECO:0000256" key="2">
    <source>
        <dbReference type="ARBA" id="ARBA00023043"/>
    </source>
</evidence>
<dbReference type="InterPro" id="IPR056383">
    <property type="entry name" value="DGKI-like_dom"/>
</dbReference>
<organism evidence="8">
    <name type="scientific">Echinostoma caproni</name>
    <dbReference type="NCBI Taxonomy" id="27848"/>
    <lineage>
        <taxon>Eukaryota</taxon>
        <taxon>Metazoa</taxon>
        <taxon>Spiralia</taxon>
        <taxon>Lophotrochozoa</taxon>
        <taxon>Platyhelminthes</taxon>
        <taxon>Trematoda</taxon>
        <taxon>Digenea</taxon>
        <taxon>Plagiorchiida</taxon>
        <taxon>Echinostomata</taxon>
        <taxon>Echinostomatoidea</taxon>
        <taxon>Echinostomatidae</taxon>
        <taxon>Echinostoma</taxon>
    </lineage>
</organism>
<dbReference type="Pfam" id="PF00609">
    <property type="entry name" value="DAGK_acc"/>
    <property type="match status" value="1"/>
</dbReference>
<feature type="repeat" description="ANK" evidence="3">
    <location>
        <begin position="520"/>
        <end position="552"/>
    </location>
</feature>
<reference evidence="6 7" key="2">
    <citation type="submission" date="2018-11" db="EMBL/GenBank/DDBJ databases">
        <authorList>
            <consortium name="Pathogen Informatics"/>
        </authorList>
    </citation>
    <scope>NUCLEOTIDE SEQUENCE [LARGE SCALE GENOMIC DNA]</scope>
    <source>
        <strain evidence="6 7">Egypt</strain>
    </source>
</reference>
<feature type="region of interest" description="Disordered" evidence="4">
    <location>
        <begin position="402"/>
        <end position="428"/>
    </location>
</feature>
<name>A0A183AIG6_9TREM</name>
<evidence type="ECO:0000313" key="7">
    <source>
        <dbReference type="Proteomes" id="UP000272942"/>
    </source>
</evidence>
<dbReference type="SUPFAM" id="SSF48403">
    <property type="entry name" value="Ankyrin repeat"/>
    <property type="match status" value="1"/>
</dbReference>
<dbReference type="SMART" id="SM00045">
    <property type="entry name" value="DAGKa"/>
    <property type="match status" value="1"/>
</dbReference>
<dbReference type="AlphaFoldDB" id="A0A183AIG6"/>
<feature type="region of interest" description="Disordered" evidence="4">
    <location>
        <begin position="315"/>
        <end position="388"/>
    </location>
</feature>